<dbReference type="RefSeq" id="WP_237163239.1">
    <property type="nucleotide sequence ID" value="NZ_CP016808.1"/>
</dbReference>
<dbReference type="PANTHER" id="PTHR13947">
    <property type="entry name" value="GNAT FAMILY N-ACETYLTRANSFERASE"/>
    <property type="match status" value="1"/>
</dbReference>
<dbReference type="EMBL" id="CP016808">
    <property type="protein sequence ID" value="ANY69539.1"/>
    <property type="molecule type" value="Genomic_DNA"/>
</dbReference>
<keyword evidence="1" id="KW-0808">Transferase</keyword>
<sequence>MTVVSPVIIQAREEHIADAVAFAALVREEVMPMFAVNGMSPDLVNFSEHYLHQEGAGFFLALSERGEIWGCIGVQPYDNRIETAKYEANRPAAEIVKCYVAASSRRSGVGSLLTAEAKRFIAEQGYSVAYLHTHRFLKGAVDFWQRQGFAITAEDQDEWQTVHMDASVK</sequence>
<evidence type="ECO:0000256" key="1">
    <source>
        <dbReference type="ARBA" id="ARBA00022679"/>
    </source>
</evidence>
<dbReference type="Pfam" id="PF00583">
    <property type="entry name" value="Acetyltransf_1"/>
    <property type="match status" value="1"/>
</dbReference>
<dbReference type="AlphaFoldDB" id="A0A1B2DPA2"/>
<dbReference type="InterPro" id="IPR000182">
    <property type="entry name" value="GNAT_dom"/>
</dbReference>
<gene>
    <name evidence="3" type="ORF">BBD42_25910</name>
</gene>
<name>A0A1B2DPA2_9BACL</name>
<dbReference type="InterPro" id="IPR050769">
    <property type="entry name" value="NAT_camello-type"/>
</dbReference>
<dbReference type="Gene3D" id="3.40.630.30">
    <property type="match status" value="1"/>
</dbReference>
<dbReference type="PROSITE" id="PS51186">
    <property type="entry name" value="GNAT"/>
    <property type="match status" value="1"/>
</dbReference>
<evidence type="ECO:0000313" key="3">
    <source>
        <dbReference type="EMBL" id="ANY69539.1"/>
    </source>
</evidence>
<evidence type="ECO:0000259" key="2">
    <source>
        <dbReference type="PROSITE" id="PS51186"/>
    </source>
</evidence>
<proteinExistence type="predicted"/>
<dbReference type="PANTHER" id="PTHR13947:SF37">
    <property type="entry name" value="LD18367P"/>
    <property type="match status" value="1"/>
</dbReference>
<protein>
    <recommendedName>
        <fullName evidence="2">N-acetyltransferase domain-containing protein</fullName>
    </recommendedName>
</protein>
<accession>A0A1B2DPA2</accession>
<dbReference type="InterPro" id="IPR016181">
    <property type="entry name" value="Acyl_CoA_acyltransferase"/>
</dbReference>
<organism evidence="3">
    <name type="scientific">Paenibacillus sp. BIHB 4019</name>
    <dbReference type="NCBI Taxonomy" id="1870819"/>
    <lineage>
        <taxon>Bacteria</taxon>
        <taxon>Bacillati</taxon>
        <taxon>Bacillota</taxon>
        <taxon>Bacilli</taxon>
        <taxon>Bacillales</taxon>
        <taxon>Paenibacillaceae</taxon>
        <taxon>Paenibacillus</taxon>
    </lineage>
</organism>
<dbReference type="SUPFAM" id="SSF55729">
    <property type="entry name" value="Acyl-CoA N-acyltransferases (Nat)"/>
    <property type="match status" value="1"/>
</dbReference>
<reference evidence="3" key="1">
    <citation type="submission" date="2016-08" db="EMBL/GenBank/DDBJ databases">
        <title>Complete Genome Seqeunce of Paenibacillus sp. BIHB 4019 from tea rhizoplane.</title>
        <authorList>
            <person name="Thakur R."/>
            <person name="Swarnkar M.K."/>
            <person name="Gulati A."/>
        </authorList>
    </citation>
    <scope>NUCLEOTIDE SEQUENCE [LARGE SCALE GENOMIC DNA]</scope>
    <source>
        <strain evidence="3">BIHB4019</strain>
    </source>
</reference>
<feature type="domain" description="N-acetyltransferase" evidence="2">
    <location>
        <begin position="9"/>
        <end position="169"/>
    </location>
</feature>
<dbReference type="GO" id="GO:0008080">
    <property type="term" value="F:N-acetyltransferase activity"/>
    <property type="evidence" value="ECO:0007669"/>
    <property type="project" value="InterPro"/>
</dbReference>
<dbReference type="CDD" id="cd04301">
    <property type="entry name" value="NAT_SF"/>
    <property type="match status" value="1"/>
</dbReference>